<dbReference type="Gene3D" id="1.10.600.10">
    <property type="entry name" value="Farnesyl Diphosphate Synthase"/>
    <property type="match status" value="1"/>
</dbReference>
<dbReference type="Proteomes" id="UP000628775">
    <property type="component" value="Unassembled WGS sequence"/>
</dbReference>
<comment type="similarity">
    <text evidence="2 6">Belongs to the FPP/GGPP synthase family.</text>
</comment>
<name>A0A8J2VXY1_9BACL</name>
<reference evidence="8" key="1">
    <citation type="journal article" date="2014" name="Int. J. Syst. Evol. Microbiol.">
        <title>Complete genome sequence of Corynebacterium casei LMG S-19264T (=DSM 44701T), isolated from a smear-ripened cheese.</title>
        <authorList>
            <consortium name="US DOE Joint Genome Institute (JGI-PGF)"/>
            <person name="Walter F."/>
            <person name="Albersmeier A."/>
            <person name="Kalinowski J."/>
            <person name="Ruckert C."/>
        </authorList>
    </citation>
    <scope>NUCLEOTIDE SEQUENCE</scope>
    <source>
        <strain evidence="8">CGMCC 1.15371</strain>
    </source>
</reference>
<organism evidence="8 9">
    <name type="scientific">Pullulanibacillus camelliae</name>
    <dbReference type="NCBI Taxonomy" id="1707096"/>
    <lineage>
        <taxon>Bacteria</taxon>
        <taxon>Bacillati</taxon>
        <taxon>Bacillota</taxon>
        <taxon>Bacilli</taxon>
        <taxon>Bacillales</taxon>
        <taxon>Sporolactobacillaceae</taxon>
        <taxon>Pullulanibacillus</taxon>
    </lineage>
</organism>
<protein>
    <submittedName>
        <fullName evidence="8">Heptaprenyl diphosphate synthase component 2</fullName>
    </submittedName>
</protein>
<dbReference type="CDD" id="cd00685">
    <property type="entry name" value="Trans_IPPS_HT"/>
    <property type="match status" value="1"/>
</dbReference>
<dbReference type="Pfam" id="PF00348">
    <property type="entry name" value="polyprenyl_synt"/>
    <property type="match status" value="1"/>
</dbReference>
<reference evidence="8" key="2">
    <citation type="submission" date="2020-09" db="EMBL/GenBank/DDBJ databases">
        <authorList>
            <person name="Sun Q."/>
            <person name="Zhou Y."/>
        </authorList>
    </citation>
    <scope>NUCLEOTIDE SEQUENCE</scope>
    <source>
        <strain evidence="8">CGMCC 1.15371</strain>
    </source>
</reference>
<dbReference type="GO" id="GO:0008299">
    <property type="term" value="P:isoprenoid biosynthetic process"/>
    <property type="evidence" value="ECO:0007669"/>
    <property type="project" value="InterPro"/>
</dbReference>
<evidence type="ECO:0000256" key="4">
    <source>
        <dbReference type="ARBA" id="ARBA00022723"/>
    </source>
</evidence>
<dbReference type="PANTHER" id="PTHR12001">
    <property type="entry name" value="GERANYLGERANYL PYROPHOSPHATE SYNTHASE"/>
    <property type="match status" value="1"/>
</dbReference>
<dbReference type="InterPro" id="IPR008949">
    <property type="entry name" value="Isoprenoid_synthase_dom_sf"/>
</dbReference>
<keyword evidence="7" id="KW-1133">Transmembrane helix</keyword>
<dbReference type="InterPro" id="IPR000092">
    <property type="entry name" value="Polyprenyl_synt"/>
</dbReference>
<proteinExistence type="inferred from homology"/>
<evidence type="ECO:0000256" key="3">
    <source>
        <dbReference type="ARBA" id="ARBA00022679"/>
    </source>
</evidence>
<evidence type="ECO:0000256" key="2">
    <source>
        <dbReference type="ARBA" id="ARBA00006706"/>
    </source>
</evidence>
<feature type="transmembrane region" description="Helical" evidence="7">
    <location>
        <begin position="125"/>
        <end position="146"/>
    </location>
</feature>
<keyword evidence="5" id="KW-0460">Magnesium</keyword>
<keyword evidence="7" id="KW-0472">Membrane</keyword>
<dbReference type="GO" id="GO:0046872">
    <property type="term" value="F:metal ion binding"/>
    <property type="evidence" value="ECO:0007669"/>
    <property type="project" value="UniProtKB-KW"/>
</dbReference>
<dbReference type="PROSITE" id="PS00444">
    <property type="entry name" value="POLYPRENYL_SYNTHASE_2"/>
    <property type="match status" value="1"/>
</dbReference>
<keyword evidence="4" id="KW-0479">Metal-binding</keyword>
<comment type="caution">
    <text evidence="8">The sequence shown here is derived from an EMBL/GenBank/DDBJ whole genome shotgun (WGS) entry which is preliminary data.</text>
</comment>
<keyword evidence="7" id="KW-0812">Transmembrane</keyword>
<evidence type="ECO:0000313" key="9">
    <source>
        <dbReference type="Proteomes" id="UP000628775"/>
    </source>
</evidence>
<evidence type="ECO:0000256" key="7">
    <source>
        <dbReference type="SAM" id="Phobius"/>
    </source>
</evidence>
<keyword evidence="9" id="KW-1185">Reference proteome</keyword>
<dbReference type="AlphaFoldDB" id="A0A8J2VXY1"/>
<sequence>MRPILVLLASRYGDRYHEDVQKTAVTLELIHMASLVHDDVIDDSDIRRGEQTVKARWNNRIAMYTGDFMFSKALKVAAEIEHPQIHQILSYTMKEISLGEIKQIEDQYNWNQNIRNYLLRIKRKTALLLAVSCQLGALAAGASVAICRDLYYFGYYMGMSYQIIDDVLDFVSTEEELGKPVASDIRQGNVTLPTLMAFQNHRVAEQLIRLLEIPEKTPEDWSKVIQLIKESGSIAEAEAISTRFINKAYRILERMPHAKVTKQMERIADYMSKRKY</sequence>
<gene>
    <name evidence="8" type="primary">hepT</name>
    <name evidence="8" type="ORF">GCM10011391_16940</name>
</gene>
<evidence type="ECO:0000313" key="8">
    <source>
        <dbReference type="EMBL" id="GGE38759.1"/>
    </source>
</evidence>
<dbReference type="InterPro" id="IPR033749">
    <property type="entry name" value="Polyprenyl_synt_CS"/>
</dbReference>
<keyword evidence="3 6" id="KW-0808">Transferase</keyword>
<comment type="cofactor">
    <cofactor evidence="1">
        <name>Mg(2+)</name>
        <dbReference type="ChEBI" id="CHEBI:18420"/>
    </cofactor>
</comment>
<evidence type="ECO:0000256" key="1">
    <source>
        <dbReference type="ARBA" id="ARBA00001946"/>
    </source>
</evidence>
<evidence type="ECO:0000256" key="6">
    <source>
        <dbReference type="RuleBase" id="RU004466"/>
    </source>
</evidence>
<dbReference type="EMBL" id="BMIR01000006">
    <property type="protein sequence ID" value="GGE38759.1"/>
    <property type="molecule type" value="Genomic_DNA"/>
</dbReference>
<dbReference type="SUPFAM" id="SSF48576">
    <property type="entry name" value="Terpenoid synthases"/>
    <property type="match status" value="1"/>
</dbReference>
<dbReference type="SFLD" id="SFLDS00005">
    <property type="entry name" value="Isoprenoid_Synthase_Type_I"/>
    <property type="match status" value="1"/>
</dbReference>
<accession>A0A8J2VXY1</accession>
<dbReference type="GO" id="GO:0004659">
    <property type="term" value="F:prenyltransferase activity"/>
    <property type="evidence" value="ECO:0007669"/>
    <property type="project" value="InterPro"/>
</dbReference>
<evidence type="ECO:0000256" key="5">
    <source>
        <dbReference type="ARBA" id="ARBA00022842"/>
    </source>
</evidence>
<dbReference type="PANTHER" id="PTHR12001:SF69">
    <property type="entry name" value="ALL TRANS-POLYPRENYL-DIPHOSPHATE SYNTHASE PDSS1"/>
    <property type="match status" value="1"/>
</dbReference>
<dbReference type="PROSITE" id="PS00723">
    <property type="entry name" value="POLYPRENYL_SYNTHASE_1"/>
    <property type="match status" value="1"/>
</dbReference>